<evidence type="ECO:0000256" key="6">
    <source>
        <dbReference type="RuleBase" id="RU363053"/>
    </source>
</evidence>
<proteinExistence type="inferred from homology"/>
<gene>
    <name evidence="7" type="primary">SYM1</name>
</gene>
<feature type="transmembrane region" description="Helical" evidence="6">
    <location>
        <begin position="57"/>
        <end position="76"/>
    </location>
</feature>
<evidence type="ECO:0000256" key="2">
    <source>
        <dbReference type="ARBA" id="ARBA00006824"/>
    </source>
</evidence>
<comment type="subcellular location">
    <subcellularLocation>
        <location evidence="1">Membrane</location>
        <topology evidence="1">Multi-pass membrane protein</topology>
    </subcellularLocation>
</comment>
<dbReference type="InterPro" id="IPR007248">
    <property type="entry name" value="Mpv17_PMP22"/>
</dbReference>
<dbReference type="PANTHER" id="PTHR11266:SF75">
    <property type="entry name" value="IP10007P-RELATED"/>
    <property type="match status" value="1"/>
</dbReference>
<name>A0A034VSQ3_BACDO</name>
<accession>A0A034VSQ3</accession>
<keyword evidence="4 6" id="KW-1133">Transmembrane helix</keyword>
<dbReference type="KEGG" id="bdr:105233107"/>
<evidence type="ECO:0000313" key="7">
    <source>
        <dbReference type="EMBL" id="JAC44583.1"/>
    </source>
</evidence>
<dbReference type="PANTHER" id="PTHR11266">
    <property type="entry name" value="PEROXISOMAL MEMBRANE PROTEIN 2, PXMP2 MPV17"/>
    <property type="match status" value="1"/>
</dbReference>
<evidence type="ECO:0000256" key="4">
    <source>
        <dbReference type="ARBA" id="ARBA00022989"/>
    </source>
</evidence>
<keyword evidence="3 6" id="KW-0812">Transmembrane</keyword>
<dbReference type="GO" id="GO:0005739">
    <property type="term" value="C:mitochondrion"/>
    <property type="evidence" value="ECO:0007669"/>
    <property type="project" value="TreeGrafter"/>
</dbReference>
<evidence type="ECO:0000256" key="5">
    <source>
        <dbReference type="ARBA" id="ARBA00023136"/>
    </source>
</evidence>
<dbReference type="GO" id="GO:0016020">
    <property type="term" value="C:membrane"/>
    <property type="evidence" value="ECO:0007669"/>
    <property type="project" value="UniProtKB-SubCell"/>
</dbReference>
<evidence type="ECO:0000256" key="1">
    <source>
        <dbReference type="ARBA" id="ARBA00004141"/>
    </source>
</evidence>
<dbReference type="RefSeq" id="XP_011213368.2">
    <property type="nucleotide sequence ID" value="XM_011215066.3"/>
</dbReference>
<feature type="transmembrane region" description="Helical" evidence="6">
    <location>
        <begin position="161"/>
        <end position="178"/>
    </location>
</feature>
<evidence type="ECO:0000256" key="3">
    <source>
        <dbReference type="ARBA" id="ARBA00022692"/>
    </source>
</evidence>
<dbReference type="OrthoDB" id="430207at2759"/>
<keyword evidence="5 6" id="KW-0472">Membrane</keyword>
<reference evidence="7" key="1">
    <citation type="journal article" date="2014" name="BMC Genomics">
        <title>Characterizing the developmental transcriptome of the oriental fruit fly, Bactrocera dorsalis (Diptera: Tephritidae) through comparative genomic analysis with Drosophila melanogaster utilizing modENCODE datasets.</title>
        <authorList>
            <person name="Geib S.M."/>
            <person name="Calla B."/>
            <person name="Hall B."/>
            <person name="Hou S."/>
            <person name="Manoukis N.C."/>
        </authorList>
    </citation>
    <scope>NUCLEOTIDE SEQUENCE</scope>
    <source>
        <strain evidence="7">Punador</strain>
    </source>
</reference>
<sequence length="221" mass="25191">MVVPMTVNFLKSKWRLFASAHPLAKGVIAYSIVWPTSSFMQQTLEGKQLKDYDWMRILRFGLFGGCYVAPTLYGWLRVASAMWPQTNLRIGALKAIVEQASYAPFASTSFYFGMTILEGKGIEAAKAEVKDKFPKTLRIAIFIIPVLQTINFGLIPEPNRILFVSFCSLFWITFLAHMQKQGEKAQLDEHMPKQQLKQFQHHLPVLKNESFIPKVNNAFAL</sequence>
<dbReference type="AlphaFoldDB" id="A0A034VSQ3"/>
<protein>
    <submittedName>
        <fullName evidence="7">Protein SYM1</fullName>
    </submittedName>
</protein>
<feature type="transmembrane region" description="Helical" evidence="6">
    <location>
        <begin position="136"/>
        <end position="155"/>
    </location>
</feature>
<dbReference type="GeneID" id="105233107"/>
<dbReference type="Pfam" id="PF04117">
    <property type="entry name" value="Mpv17_PMP22"/>
    <property type="match status" value="1"/>
</dbReference>
<dbReference type="EMBL" id="GAKP01014369">
    <property type="protein sequence ID" value="JAC44583.1"/>
    <property type="molecule type" value="Transcribed_RNA"/>
</dbReference>
<comment type="similarity">
    <text evidence="2 6">Belongs to the peroxisomal membrane protein PXMP2/4 family.</text>
</comment>
<dbReference type="RefSeq" id="XP_011213367.2">
    <property type="nucleotide sequence ID" value="XM_011215065.4"/>
</dbReference>
<organism evidence="7">
    <name type="scientific">Bactrocera dorsalis</name>
    <name type="common">Oriental fruit fly</name>
    <name type="synonym">Dacus dorsalis</name>
    <dbReference type="NCBI Taxonomy" id="27457"/>
    <lineage>
        <taxon>Eukaryota</taxon>
        <taxon>Metazoa</taxon>
        <taxon>Ecdysozoa</taxon>
        <taxon>Arthropoda</taxon>
        <taxon>Hexapoda</taxon>
        <taxon>Insecta</taxon>
        <taxon>Pterygota</taxon>
        <taxon>Neoptera</taxon>
        <taxon>Endopterygota</taxon>
        <taxon>Diptera</taxon>
        <taxon>Brachycera</taxon>
        <taxon>Muscomorpha</taxon>
        <taxon>Tephritoidea</taxon>
        <taxon>Tephritidae</taxon>
        <taxon>Bactrocera</taxon>
        <taxon>Bactrocera</taxon>
    </lineage>
</organism>